<organism evidence="12 13">
    <name type="scientific">Clostridium aceticum</name>
    <dbReference type="NCBI Taxonomy" id="84022"/>
    <lineage>
        <taxon>Bacteria</taxon>
        <taxon>Bacillati</taxon>
        <taxon>Bacillota</taxon>
        <taxon>Clostridia</taxon>
        <taxon>Eubacteriales</taxon>
        <taxon>Clostridiaceae</taxon>
        <taxon>Clostridium</taxon>
    </lineage>
</organism>
<evidence type="ECO:0000256" key="11">
    <source>
        <dbReference type="ARBA" id="ARBA00032593"/>
    </source>
</evidence>
<dbReference type="PANTHER" id="PTHR33238">
    <property type="entry name" value="IRON (METAL) DEPENDENT REPRESSOR, DTXR FAMILY"/>
    <property type="match status" value="1"/>
</dbReference>
<dbReference type="SUPFAM" id="SSF46785">
    <property type="entry name" value="Winged helix' DNA-binding domain"/>
    <property type="match status" value="1"/>
</dbReference>
<dbReference type="InterPro" id="IPR036390">
    <property type="entry name" value="WH_DNA-bd_sf"/>
</dbReference>
<proteinExistence type="inferred from homology"/>
<dbReference type="InterPro" id="IPR036421">
    <property type="entry name" value="Fe_dep_repressor_sf"/>
</dbReference>
<evidence type="ECO:0000256" key="4">
    <source>
        <dbReference type="ARBA" id="ARBA00022490"/>
    </source>
</evidence>
<dbReference type="EMBL" id="CP009687">
    <property type="protein sequence ID" value="AKL96561.1"/>
    <property type="molecule type" value="Genomic_DNA"/>
</dbReference>
<comment type="similarity">
    <text evidence="2">Belongs to the DtxR/MntR family.</text>
</comment>
<sequence>MKKLTIAMENYLEAIFLLSTDEKGARVSDIAEMLRVTKASTNSAMSTLSEKGLIVNEKYKEVFLTPAGRKLAEFTSKKHKIIEKFFTQVLKIDEAIANKDACEIEHVISSESISAMEKFLSDFIEKNTPK</sequence>
<name>A0A0D8IB75_9CLOT</name>
<dbReference type="InterPro" id="IPR022689">
    <property type="entry name" value="Iron_dep_repressor"/>
</dbReference>
<dbReference type="RefSeq" id="WP_044824419.1">
    <property type="nucleotide sequence ID" value="NZ_CP009687.1"/>
</dbReference>
<dbReference type="OrthoDB" id="9794394at2"/>
<evidence type="ECO:0000256" key="1">
    <source>
        <dbReference type="ARBA" id="ARBA00004496"/>
    </source>
</evidence>
<protein>
    <recommendedName>
        <fullName evidence="11">Manganese transport regulator</fullName>
    </recommendedName>
</protein>
<dbReference type="PROSITE" id="PS50944">
    <property type="entry name" value="HTH_DTXR"/>
    <property type="match status" value="1"/>
</dbReference>
<evidence type="ECO:0000256" key="3">
    <source>
        <dbReference type="ARBA" id="ARBA00011738"/>
    </source>
</evidence>
<gene>
    <name evidence="12" type="ORF">CACET_c31170</name>
</gene>
<dbReference type="InterPro" id="IPR001367">
    <property type="entry name" value="Fe_dep_repressor"/>
</dbReference>
<comment type="subunit">
    <text evidence="3">Homodimer.</text>
</comment>
<evidence type="ECO:0000313" key="12">
    <source>
        <dbReference type="EMBL" id="AKL96561.1"/>
    </source>
</evidence>
<dbReference type="GO" id="GO:0046914">
    <property type="term" value="F:transition metal ion binding"/>
    <property type="evidence" value="ECO:0007669"/>
    <property type="project" value="InterPro"/>
</dbReference>
<evidence type="ECO:0000256" key="9">
    <source>
        <dbReference type="ARBA" id="ARBA00023163"/>
    </source>
</evidence>
<evidence type="ECO:0000256" key="10">
    <source>
        <dbReference type="ARBA" id="ARBA00023211"/>
    </source>
</evidence>
<keyword evidence="10" id="KW-0464">Manganese</keyword>
<dbReference type="GO" id="GO:0003677">
    <property type="term" value="F:DNA binding"/>
    <property type="evidence" value="ECO:0007669"/>
    <property type="project" value="UniProtKB-KW"/>
</dbReference>
<keyword evidence="7" id="KW-0238">DNA-binding</keyword>
<keyword evidence="8" id="KW-0010">Activator</keyword>
<reference evidence="12 13" key="1">
    <citation type="submission" date="2014-10" db="EMBL/GenBank/DDBJ databases">
        <title>Genome sequence of Clostridium aceticum DSM 1496.</title>
        <authorList>
            <person name="Poehlein A."/>
            <person name="Schiel-Bengelsdorf B."/>
            <person name="Gottschalk G."/>
            <person name="Duerre P."/>
            <person name="Daniel R."/>
        </authorList>
    </citation>
    <scope>NUCLEOTIDE SEQUENCE [LARGE SCALE GENOMIC DNA]</scope>
    <source>
        <strain evidence="12 13">DSM 1496</strain>
    </source>
</reference>
<keyword evidence="5" id="KW-0678">Repressor</keyword>
<keyword evidence="4" id="KW-0963">Cytoplasm</keyword>
<accession>A0A0D8IB75</accession>
<dbReference type="InterPro" id="IPR036388">
    <property type="entry name" value="WH-like_DNA-bd_sf"/>
</dbReference>
<keyword evidence="9" id="KW-0804">Transcription</keyword>
<dbReference type="Pfam" id="PF01325">
    <property type="entry name" value="Fe_dep_repress"/>
    <property type="match status" value="1"/>
</dbReference>
<dbReference type="SMART" id="SM00529">
    <property type="entry name" value="HTH_DTXR"/>
    <property type="match status" value="1"/>
</dbReference>
<dbReference type="GO" id="GO:0005737">
    <property type="term" value="C:cytoplasm"/>
    <property type="evidence" value="ECO:0007669"/>
    <property type="project" value="UniProtKB-SubCell"/>
</dbReference>
<dbReference type="AlphaFoldDB" id="A0A0D8IB75"/>
<dbReference type="PATRIC" id="fig|84022.5.peg.3740"/>
<dbReference type="PANTHER" id="PTHR33238:SF11">
    <property type="entry name" value="TRANSCRIPTIONAL REGULATOR MNTR"/>
    <property type="match status" value="1"/>
</dbReference>
<evidence type="ECO:0000256" key="5">
    <source>
        <dbReference type="ARBA" id="ARBA00022491"/>
    </source>
</evidence>
<evidence type="ECO:0000256" key="6">
    <source>
        <dbReference type="ARBA" id="ARBA00023015"/>
    </source>
</evidence>
<evidence type="ECO:0000256" key="2">
    <source>
        <dbReference type="ARBA" id="ARBA00007871"/>
    </source>
</evidence>
<comment type="subcellular location">
    <subcellularLocation>
        <location evidence="1">Cytoplasm</location>
    </subcellularLocation>
</comment>
<dbReference type="GO" id="GO:0003700">
    <property type="term" value="F:DNA-binding transcription factor activity"/>
    <property type="evidence" value="ECO:0007669"/>
    <property type="project" value="InterPro"/>
</dbReference>
<dbReference type="SUPFAM" id="SSF47979">
    <property type="entry name" value="Iron-dependent repressor protein, dimerization domain"/>
    <property type="match status" value="1"/>
</dbReference>
<evidence type="ECO:0000256" key="7">
    <source>
        <dbReference type="ARBA" id="ARBA00023125"/>
    </source>
</evidence>
<dbReference type="Gene3D" id="1.10.10.10">
    <property type="entry name" value="Winged helix-like DNA-binding domain superfamily/Winged helix DNA-binding domain"/>
    <property type="match status" value="1"/>
</dbReference>
<dbReference type="InterPro" id="IPR022687">
    <property type="entry name" value="HTH_DTXR"/>
</dbReference>
<dbReference type="Gene3D" id="1.10.60.10">
    <property type="entry name" value="Iron dependent repressor, metal binding and dimerisation domain"/>
    <property type="match status" value="1"/>
</dbReference>
<dbReference type="Pfam" id="PF02742">
    <property type="entry name" value="Fe_dep_repr_C"/>
    <property type="match status" value="1"/>
</dbReference>
<dbReference type="GO" id="GO:0046983">
    <property type="term" value="F:protein dimerization activity"/>
    <property type="evidence" value="ECO:0007669"/>
    <property type="project" value="InterPro"/>
</dbReference>
<evidence type="ECO:0000313" key="13">
    <source>
        <dbReference type="Proteomes" id="UP000035704"/>
    </source>
</evidence>
<evidence type="ECO:0000256" key="8">
    <source>
        <dbReference type="ARBA" id="ARBA00023159"/>
    </source>
</evidence>
<dbReference type="STRING" id="84022.CACET_c31170"/>
<dbReference type="KEGG" id="cace:CACET_c31170"/>
<dbReference type="InterPro" id="IPR050536">
    <property type="entry name" value="DtxR_MntR_Metal-Reg"/>
</dbReference>
<keyword evidence="6" id="KW-0805">Transcription regulation</keyword>
<keyword evidence="13" id="KW-1185">Reference proteome</keyword>
<dbReference type="Proteomes" id="UP000035704">
    <property type="component" value="Chromosome"/>
</dbReference>